<keyword evidence="1" id="KW-0456">Lyase</keyword>
<sequence>MTIDCHTHIASARVIPAPFVKGIGDNIYANAVATQENIKAENINMLLSRLMSFDEDCELLLAEMDKAGIEKSVLLIVDFSITFPDVAEDLETLYALHKRILDRYPGRFEVFAGIDPRRKTGGLELFEKSVRDWGFKGLKLYPPCGYSPSDERLYPYYEICAAYDIPVLLHTGPTSPSMSFAFSAPELINDAAHQFPTVNFILAHAAFMMHEQAAILAEYRPNIYLDVSGFTNALRMERFETILSEHKKRGIIHKILFGTDWPIHKLSGSQQTLVELFRNAAGNILNESEMKLVMGENFNRLLKM</sequence>
<dbReference type="GO" id="GO:0016831">
    <property type="term" value="F:carboxy-lyase activity"/>
    <property type="evidence" value="ECO:0007669"/>
    <property type="project" value="InterPro"/>
</dbReference>
<feature type="domain" description="Amidohydrolase-related" evidence="2">
    <location>
        <begin position="3"/>
        <end position="302"/>
    </location>
</feature>
<protein>
    <submittedName>
        <fullName evidence="3">Amidohydrolase</fullName>
    </submittedName>
</protein>
<evidence type="ECO:0000256" key="1">
    <source>
        <dbReference type="ARBA" id="ARBA00023239"/>
    </source>
</evidence>
<organism evidence="3 4">
    <name type="scientific">Chitinophaga flava</name>
    <dbReference type="NCBI Taxonomy" id="2259036"/>
    <lineage>
        <taxon>Bacteria</taxon>
        <taxon>Pseudomonadati</taxon>
        <taxon>Bacteroidota</taxon>
        <taxon>Chitinophagia</taxon>
        <taxon>Chitinophagales</taxon>
        <taxon>Chitinophagaceae</taxon>
        <taxon>Chitinophaga</taxon>
    </lineage>
</organism>
<reference evidence="3 4" key="1">
    <citation type="submission" date="2018-05" db="EMBL/GenBank/DDBJ databases">
        <title>Chitinophaga sp. K3CV102501T nov., isolated from isolated from a monsoon evergreen broad-leaved forest soil.</title>
        <authorList>
            <person name="Lv Y."/>
        </authorList>
    </citation>
    <scope>NUCLEOTIDE SEQUENCE [LARGE SCALE GENOMIC DNA]</scope>
    <source>
        <strain evidence="3 4">GDMCC 1.1325</strain>
    </source>
</reference>
<dbReference type="AlphaFoldDB" id="A0A365Y099"/>
<keyword evidence="3" id="KW-0378">Hydrolase</keyword>
<gene>
    <name evidence="3" type="ORF">DF182_05375</name>
</gene>
<dbReference type="InterPro" id="IPR006680">
    <property type="entry name" value="Amidohydro-rel"/>
</dbReference>
<keyword evidence="4" id="KW-1185">Reference proteome</keyword>
<evidence type="ECO:0000259" key="2">
    <source>
        <dbReference type="Pfam" id="PF04909"/>
    </source>
</evidence>
<dbReference type="PANTHER" id="PTHR21240">
    <property type="entry name" value="2-AMINO-3-CARBOXYLMUCONATE-6-SEMIALDEHYDE DECARBOXYLASE"/>
    <property type="match status" value="1"/>
</dbReference>
<dbReference type="EMBL" id="QFFJ01000001">
    <property type="protein sequence ID" value="RBL92029.1"/>
    <property type="molecule type" value="Genomic_DNA"/>
</dbReference>
<dbReference type="GO" id="GO:0016787">
    <property type="term" value="F:hydrolase activity"/>
    <property type="evidence" value="ECO:0007669"/>
    <property type="project" value="UniProtKB-KW"/>
</dbReference>
<dbReference type="Proteomes" id="UP000253410">
    <property type="component" value="Unassembled WGS sequence"/>
</dbReference>
<dbReference type="InterPro" id="IPR032465">
    <property type="entry name" value="ACMSD"/>
</dbReference>
<evidence type="ECO:0000313" key="4">
    <source>
        <dbReference type="Proteomes" id="UP000253410"/>
    </source>
</evidence>
<dbReference type="OrthoDB" id="5450317at2"/>
<dbReference type="CDD" id="cd01292">
    <property type="entry name" value="metallo-dependent_hydrolases"/>
    <property type="match status" value="1"/>
</dbReference>
<evidence type="ECO:0000313" key="3">
    <source>
        <dbReference type="EMBL" id="RBL92029.1"/>
    </source>
</evidence>
<dbReference type="PANTHER" id="PTHR21240:SF19">
    <property type="entry name" value="CATALYTIC_ HYDROLASE"/>
    <property type="match status" value="1"/>
</dbReference>
<name>A0A365Y099_9BACT</name>
<accession>A0A365Y099</accession>
<dbReference type="Pfam" id="PF04909">
    <property type="entry name" value="Amidohydro_2"/>
    <property type="match status" value="1"/>
</dbReference>
<dbReference type="RefSeq" id="WP_113614631.1">
    <property type="nucleotide sequence ID" value="NZ_QFFJ01000001.1"/>
</dbReference>
<dbReference type="Gene3D" id="3.20.20.140">
    <property type="entry name" value="Metal-dependent hydrolases"/>
    <property type="match status" value="1"/>
</dbReference>
<dbReference type="InterPro" id="IPR032466">
    <property type="entry name" value="Metal_Hydrolase"/>
</dbReference>
<proteinExistence type="predicted"/>
<dbReference type="SUPFAM" id="SSF51556">
    <property type="entry name" value="Metallo-dependent hydrolases"/>
    <property type="match status" value="1"/>
</dbReference>
<comment type="caution">
    <text evidence="3">The sequence shown here is derived from an EMBL/GenBank/DDBJ whole genome shotgun (WGS) entry which is preliminary data.</text>
</comment>